<feature type="domain" description="Helicase C-terminal" evidence="9">
    <location>
        <begin position="330"/>
        <end position="483"/>
    </location>
</feature>
<keyword evidence="4" id="KW-0378">Hydrolase</keyword>
<dbReference type="PROSITE" id="PS51192">
    <property type="entry name" value="HELICASE_ATP_BIND_1"/>
    <property type="match status" value="1"/>
</dbReference>
<feature type="compositionally biased region" description="Gly residues" evidence="7">
    <location>
        <begin position="491"/>
        <end position="539"/>
    </location>
</feature>
<dbReference type="InterPro" id="IPR016123">
    <property type="entry name" value="Mog1/PsbP_a/b/a-sand"/>
</dbReference>
<dbReference type="Pfam" id="PF00270">
    <property type="entry name" value="DEAD"/>
    <property type="match status" value="1"/>
</dbReference>
<evidence type="ECO:0000256" key="6">
    <source>
        <dbReference type="ARBA" id="ARBA00022840"/>
    </source>
</evidence>
<keyword evidence="3" id="KW-0547">Nucleotide-binding</keyword>
<organism evidence="10 11">
    <name type="scientific">Penstemon smallii</name>
    <dbReference type="NCBI Taxonomy" id="265156"/>
    <lineage>
        <taxon>Eukaryota</taxon>
        <taxon>Viridiplantae</taxon>
        <taxon>Streptophyta</taxon>
        <taxon>Embryophyta</taxon>
        <taxon>Tracheophyta</taxon>
        <taxon>Spermatophyta</taxon>
        <taxon>Magnoliopsida</taxon>
        <taxon>eudicotyledons</taxon>
        <taxon>Gunneridae</taxon>
        <taxon>Pentapetalae</taxon>
        <taxon>asterids</taxon>
        <taxon>lamiids</taxon>
        <taxon>Lamiales</taxon>
        <taxon>Plantaginaceae</taxon>
        <taxon>Cheloneae</taxon>
        <taxon>Penstemon</taxon>
    </lineage>
</organism>
<dbReference type="PANTHER" id="PTHR47959:SF23">
    <property type="entry name" value="HELICASE ATP-BINDING DOMAIN-CONTAINING PROTEIN"/>
    <property type="match status" value="1"/>
</dbReference>
<protein>
    <submittedName>
        <fullName evidence="10">Uncharacterized protein</fullName>
    </submittedName>
</protein>
<dbReference type="Gene3D" id="3.40.50.300">
    <property type="entry name" value="P-loop containing nucleotide triphosphate hydrolases"/>
    <property type="match status" value="2"/>
</dbReference>
<dbReference type="InterPro" id="IPR001650">
    <property type="entry name" value="Helicase_C-like"/>
</dbReference>
<dbReference type="Pfam" id="PF01789">
    <property type="entry name" value="PsbP"/>
    <property type="match status" value="1"/>
</dbReference>
<keyword evidence="5" id="KW-0347">Helicase</keyword>
<evidence type="ECO:0000256" key="5">
    <source>
        <dbReference type="ARBA" id="ARBA00022806"/>
    </source>
</evidence>
<evidence type="ECO:0000256" key="4">
    <source>
        <dbReference type="ARBA" id="ARBA00022801"/>
    </source>
</evidence>
<dbReference type="SUPFAM" id="SSF52540">
    <property type="entry name" value="P-loop containing nucleoside triphosphate hydrolases"/>
    <property type="match status" value="1"/>
</dbReference>
<dbReference type="Proteomes" id="UP001634393">
    <property type="component" value="Unassembled WGS sequence"/>
</dbReference>
<evidence type="ECO:0000313" key="11">
    <source>
        <dbReference type="Proteomes" id="UP001634393"/>
    </source>
</evidence>
<dbReference type="PROSITE" id="PS51194">
    <property type="entry name" value="HELICASE_CTER"/>
    <property type="match status" value="1"/>
</dbReference>
<evidence type="ECO:0000259" key="9">
    <source>
        <dbReference type="PROSITE" id="PS51194"/>
    </source>
</evidence>
<dbReference type="SMART" id="SM00490">
    <property type="entry name" value="HELICc"/>
    <property type="match status" value="1"/>
</dbReference>
<dbReference type="InterPro" id="IPR044742">
    <property type="entry name" value="DEAD/DEAH_RhlB"/>
</dbReference>
<dbReference type="SMART" id="SM00487">
    <property type="entry name" value="DEXDc"/>
    <property type="match status" value="1"/>
</dbReference>
<keyword evidence="6" id="KW-0067">ATP-binding</keyword>
<evidence type="ECO:0000256" key="1">
    <source>
        <dbReference type="ARBA" id="ARBA00004334"/>
    </source>
</evidence>
<dbReference type="CDD" id="cd18787">
    <property type="entry name" value="SF2_C_DEAD"/>
    <property type="match status" value="1"/>
</dbReference>
<dbReference type="EMBL" id="JBJXBP010000007">
    <property type="protein sequence ID" value="KAL3821607.1"/>
    <property type="molecule type" value="Genomic_DNA"/>
</dbReference>
<sequence length="849" mass="90879">MGSLLLKRSSSSVLSKRLALSTLNHFFLSSESSDALISPHIYTYATASSNSRKPSPSPVFSLTRGFHSSRPVLAGLAVVDYSDSEDKRDSSGDEGLEISKLGISQDIVSSLERRGIFKLFPIQRAVLEPAMQGRDMIGRARTGTGKTLAFGIPIMDKIIQFNAKHGQGRNPSSLILAPTRELARQVEKEFAESAPKLDTLCVYGGVPLSRQMSTLDHGVDVVVGTPGRVIDLIKRGSLNLTEVKFVVLDEADQMLNVGFADDVETILGYITQKHQTMMFSATMPGWIVRLTQKFLKNPVTVDLVGESNQKLADGISLYSIASDSREKPAIIGPLINEHAKGGKCIVFTQTKRDADRLAYAMQRSFKCEALHGDISQNQREKTLSSFRDGHINILVATDVAARGLDVPNVDLVIHYELASSSEIFVHRSGRTGRAGKKGTAILIHSAHQHRDVKAIEREVGCRFVELPRIAVEEGALDAFRDSDRSSQFGNSRGGRFGGHSTGRSGGYGSGGGGGFGGQGSGRSSGGFGSGRLGGFGSGGSSDRSSGFGNFGGSSSSRSSGFGDFGSDRSSGFGKYLSHTHKLTAHSMASTASCFLHHHAAAAAALSAPRCTTSHHRSSKPIQFICRAQKQEENNNDAVSRRLALTVLIGAAAIGTTKVSPADAAYGESANIFGKPKTNTEFKPYSGEGFKLSVPAKWNPSNEVEFPGQVLRYEDNFDATSNLSVMITPTDKKSITDYGSPEDFLSKVDYLLGKQAYFGKTDSEGGFDSGAVAAANILETSTPEVGGVPYYFLSVLTRTADGDEGGKHQLITATVKDGKLYILKAQAGDKRWFKGAKKFVENAVTSFSVA</sequence>
<dbReference type="Gene3D" id="3.40.1000.10">
    <property type="entry name" value="Mog1/PsbP, alpha/beta/alpha sandwich"/>
    <property type="match status" value="1"/>
</dbReference>
<proteinExistence type="inferred from homology"/>
<dbReference type="CDD" id="cd00268">
    <property type="entry name" value="DEADc"/>
    <property type="match status" value="1"/>
</dbReference>
<dbReference type="InterPro" id="IPR002683">
    <property type="entry name" value="PsbP_C"/>
</dbReference>
<dbReference type="GO" id="GO:0005524">
    <property type="term" value="F:ATP binding"/>
    <property type="evidence" value="ECO:0007669"/>
    <property type="project" value="UniProtKB-KW"/>
</dbReference>
<feature type="region of interest" description="Disordered" evidence="7">
    <location>
        <begin position="482"/>
        <end position="561"/>
    </location>
</feature>
<dbReference type="Pfam" id="PF00271">
    <property type="entry name" value="Helicase_C"/>
    <property type="match status" value="1"/>
</dbReference>
<keyword evidence="11" id="KW-1185">Reference proteome</keyword>
<dbReference type="PANTHER" id="PTHR47959">
    <property type="entry name" value="ATP-DEPENDENT RNA HELICASE RHLE-RELATED"/>
    <property type="match status" value="1"/>
</dbReference>
<dbReference type="InterPro" id="IPR014001">
    <property type="entry name" value="Helicase_ATP-bd"/>
</dbReference>
<evidence type="ECO:0000313" key="10">
    <source>
        <dbReference type="EMBL" id="KAL3821607.1"/>
    </source>
</evidence>
<gene>
    <name evidence="10" type="ORF">ACJIZ3_007512</name>
</gene>
<dbReference type="GO" id="GO:0009535">
    <property type="term" value="C:chloroplast thylakoid membrane"/>
    <property type="evidence" value="ECO:0007669"/>
    <property type="project" value="UniProtKB-SubCell"/>
</dbReference>
<dbReference type="AlphaFoldDB" id="A0ABD3SAX5"/>
<reference evidence="10 11" key="1">
    <citation type="submission" date="2024-12" db="EMBL/GenBank/DDBJ databases">
        <title>The unique morphological basis and parallel evolutionary history of personate flowers in Penstemon.</title>
        <authorList>
            <person name="Depatie T.H."/>
            <person name="Wessinger C.A."/>
        </authorList>
    </citation>
    <scope>NUCLEOTIDE SEQUENCE [LARGE SCALE GENOMIC DNA]</scope>
    <source>
        <strain evidence="10">WTNN_2</strain>
        <tissue evidence="10">Leaf</tissue>
    </source>
</reference>
<evidence type="ECO:0000256" key="3">
    <source>
        <dbReference type="ARBA" id="ARBA00022741"/>
    </source>
</evidence>
<feature type="domain" description="Helicase ATP-binding" evidence="8">
    <location>
        <begin position="127"/>
        <end position="301"/>
    </location>
</feature>
<dbReference type="SUPFAM" id="SSF55724">
    <property type="entry name" value="Mog1p/PsbP-like"/>
    <property type="match status" value="1"/>
</dbReference>
<name>A0ABD3SAX5_9LAMI</name>
<dbReference type="InterPro" id="IPR011545">
    <property type="entry name" value="DEAD/DEAH_box_helicase_dom"/>
</dbReference>
<dbReference type="GO" id="GO:0004386">
    <property type="term" value="F:helicase activity"/>
    <property type="evidence" value="ECO:0007669"/>
    <property type="project" value="UniProtKB-KW"/>
</dbReference>
<dbReference type="GO" id="GO:0016787">
    <property type="term" value="F:hydrolase activity"/>
    <property type="evidence" value="ECO:0007669"/>
    <property type="project" value="UniProtKB-KW"/>
</dbReference>
<evidence type="ECO:0000259" key="8">
    <source>
        <dbReference type="PROSITE" id="PS51192"/>
    </source>
</evidence>
<dbReference type="InterPro" id="IPR050079">
    <property type="entry name" value="DEAD_box_RNA_helicase"/>
</dbReference>
<evidence type="ECO:0000256" key="2">
    <source>
        <dbReference type="ARBA" id="ARBA00006517"/>
    </source>
</evidence>
<accession>A0ABD3SAX5</accession>
<evidence type="ECO:0000256" key="7">
    <source>
        <dbReference type="SAM" id="MobiDB-lite"/>
    </source>
</evidence>
<comment type="subcellular location">
    <subcellularLocation>
        <location evidence="1">Plastid</location>
        <location evidence="1">Chloroplast thylakoid membrane</location>
    </subcellularLocation>
</comment>
<feature type="compositionally biased region" description="Low complexity" evidence="7">
    <location>
        <begin position="540"/>
        <end position="561"/>
    </location>
</feature>
<comment type="caution">
    <text evidence="10">The sequence shown here is derived from an EMBL/GenBank/DDBJ whole genome shotgun (WGS) entry which is preliminary data.</text>
</comment>
<dbReference type="InterPro" id="IPR027417">
    <property type="entry name" value="P-loop_NTPase"/>
</dbReference>
<comment type="similarity">
    <text evidence="2">Belongs to the DEAD box helicase family. DDX21/DDX50 subfamily.</text>
</comment>